<dbReference type="EC" id="3.2.1.1" evidence="6"/>
<protein>
    <recommendedName>
        <fullName evidence="6">Alpha-amylase</fullName>
        <ecNumber evidence="6">3.2.1.1</ecNumber>
    </recommendedName>
</protein>
<dbReference type="InterPro" id="IPR032091">
    <property type="entry name" value="Malt_amylase-like_C"/>
</dbReference>
<organism evidence="9 10">
    <name type="scientific">Streptomyces tanashiensis</name>
    <dbReference type="NCBI Taxonomy" id="67367"/>
    <lineage>
        <taxon>Bacteria</taxon>
        <taxon>Bacillati</taxon>
        <taxon>Actinomycetota</taxon>
        <taxon>Actinomycetes</taxon>
        <taxon>Kitasatosporales</taxon>
        <taxon>Streptomycetaceae</taxon>
        <taxon>Streptomyces</taxon>
    </lineage>
</organism>
<evidence type="ECO:0000256" key="4">
    <source>
        <dbReference type="ARBA" id="ARBA00022729"/>
    </source>
</evidence>
<dbReference type="InterPro" id="IPR006047">
    <property type="entry name" value="GH13_cat_dom"/>
</dbReference>
<dbReference type="SUPFAM" id="SSF51011">
    <property type="entry name" value="Glycosyl hydrolase domain"/>
    <property type="match status" value="1"/>
</dbReference>
<feature type="region of interest" description="Disordered" evidence="7">
    <location>
        <begin position="1"/>
        <end position="42"/>
    </location>
</feature>
<dbReference type="SMART" id="SM00642">
    <property type="entry name" value="Aamy"/>
    <property type="match status" value="1"/>
</dbReference>
<keyword evidence="6" id="KW-0119">Carbohydrate metabolism</keyword>
<sequence length="562" mass="62113">MTSAADQPSRTGVDGPAPEPGAPESLTEASLAKSDDRRYHPSPKDWRAEVLYSLVVDRFQAEPPVIVEGHSADGLSRHGGNLRGVSTRLGYIRELGGTAVHLTPVALNGPGSYHGYAPRHLMAVDPRIGTMEDLRQLVSEAHGRGIRVVLDLVLNHAGPVFQYADGSNLWRGTEEPADVHGEIAIRPRELASPQHFSRRGVIDDWNDSEQETLGDFPPDYRRLATENPRTQRILEFIACWWIRETDIDGIRLDAVRHMDRTFVANLCGTVKRYAAGLGKSNFLVIGEHAGDDDTMIASCFALGLDAVYNYGEYRRQSWALHGQASARELGESHDTAAKAFGRDHGSTIRFIDNHDVYRFLRDGEPAGRLRVALAHLILSIGIPMLYYGTEQGFRQATGRLDPENLADPADPENRQDMFPEGRFTSPSSAGDSFDSSSVFFRWTQRLLGLRGRHPALHLGEQQVLFSEPDRPGIYAFLRHHEDERVLVVLNTRSRPASRRLPVGVLFAPKAPTGRRTPPLNPVLRNLLAPGPDVRVHQVHGGPLVADITLPAFGVGVFLTRPT</sequence>
<evidence type="ECO:0000256" key="3">
    <source>
        <dbReference type="ARBA" id="ARBA00022723"/>
    </source>
</evidence>
<dbReference type="InterPro" id="IPR017853">
    <property type="entry name" value="GH"/>
</dbReference>
<dbReference type="InterPro" id="IPR006046">
    <property type="entry name" value="Alpha_amylase"/>
</dbReference>
<reference evidence="9" key="1">
    <citation type="submission" date="2021-09" db="EMBL/GenBank/DDBJ databases">
        <title>Complete genome sequence and metabolic characterization of Streptomyces tanashiensis DSM 731 the producer of antibacterial Kalafungin and diverse secondary metabolites.</title>
        <authorList>
            <person name="Abbasi M.N."/>
            <person name="Anwar M.N."/>
            <person name="Alam K."/>
            <person name="Shoaib M."/>
            <person name="Lin Z."/>
            <person name="Hayat M."/>
            <person name="Ali M.I."/>
            <person name="Malik H.M.T."/>
            <person name="Ahmed I."/>
            <person name="Li A."/>
            <person name="Hailong Wang H."/>
            <person name="Zhang Y."/>
        </authorList>
    </citation>
    <scope>NUCLEOTIDE SEQUENCE</scope>
    <source>
        <strain evidence="9">Kala</strain>
    </source>
</reference>
<evidence type="ECO:0000256" key="5">
    <source>
        <dbReference type="RuleBase" id="RU003615"/>
    </source>
</evidence>
<evidence type="ECO:0000256" key="6">
    <source>
        <dbReference type="RuleBase" id="RU361134"/>
    </source>
</evidence>
<evidence type="ECO:0000256" key="7">
    <source>
        <dbReference type="SAM" id="MobiDB-lite"/>
    </source>
</evidence>
<keyword evidence="10" id="KW-1185">Reference proteome</keyword>
<comment type="catalytic activity">
    <reaction evidence="6">
        <text>Endohydrolysis of (1-&gt;4)-alpha-D-glucosidic linkages in polysaccharides containing three or more (1-&gt;4)-alpha-linked D-glucose units.</text>
        <dbReference type="EC" id="3.2.1.1"/>
    </reaction>
</comment>
<keyword evidence="6" id="KW-0326">Glycosidase</keyword>
<comment type="cofactor">
    <cofactor evidence="1">
        <name>Ca(2+)</name>
        <dbReference type="ChEBI" id="CHEBI:29108"/>
    </cofactor>
</comment>
<feature type="compositionally biased region" description="Basic and acidic residues" evidence="7">
    <location>
        <begin position="33"/>
        <end position="42"/>
    </location>
</feature>
<feature type="domain" description="Glycosyl hydrolase family 13 catalytic" evidence="8">
    <location>
        <begin position="53"/>
        <end position="450"/>
    </location>
</feature>
<gene>
    <name evidence="9" type="ORF">LDH80_01140</name>
</gene>
<evidence type="ECO:0000259" key="8">
    <source>
        <dbReference type="SMART" id="SM00642"/>
    </source>
</evidence>
<keyword evidence="6" id="KW-0378">Hydrolase</keyword>
<dbReference type="InterPro" id="IPR013780">
    <property type="entry name" value="Glyco_hydro_b"/>
</dbReference>
<feature type="compositionally biased region" description="Polar residues" evidence="7">
    <location>
        <begin position="1"/>
        <end position="10"/>
    </location>
</feature>
<dbReference type="Gene3D" id="2.60.40.1180">
    <property type="entry name" value="Golgi alpha-mannosidase II"/>
    <property type="match status" value="1"/>
</dbReference>
<dbReference type="EMBL" id="CP084204">
    <property type="protein sequence ID" value="UZX19426.1"/>
    <property type="molecule type" value="Genomic_DNA"/>
</dbReference>
<name>A0ABY6QQI7_9ACTN</name>
<evidence type="ECO:0000313" key="9">
    <source>
        <dbReference type="EMBL" id="UZX19426.1"/>
    </source>
</evidence>
<dbReference type="SUPFAM" id="SSF51445">
    <property type="entry name" value="(Trans)glycosidases"/>
    <property type="match status" value="1"/>
</dbReference>
<dbReference type="RefSeq" id="WP_267257881.1">
    <property type="nucleotide sequence ID" value="NZ_CP084204.1"/>
</dbReference>
<dbReference type="PRINTS" id="PR00110">
    <property type="entry name" value="ALPHAAMYLASE"/>
</dbReference>
<dbReference type="PANTHER" id="PTHR10357:SF215">
    <property type="entry name" value="ALPHA-AMYLASE 1"/>
    <property type="match status" value="1"/>
</dbReference>
<keyword evidence="3" id="KW-0479">Metal-binding</keyword>
<keyword evidence="4" id="KW-0732">Signal</keyword>
<dbReference type="PANTHER" id="PTHR10357">
    <property type="entry name" value="ALPHA-AMYLASE FAMILY MEMBER"/>
    <property type="match status" value="1"/>
</dbReference>
<comment type="similarity">
    <text evidence="2 5">Belongs to the glycosyl hydrolase 13 family.</text>
</comment>
<dbReference type="Gene3D" id="3.20.20.80">
    <property type="entry name" value="Glycosidases"/>
    <property type="match status" value="1"/>
</dbReference>
<accession>A0ABY6QQI7</accession>
<evidence type="ECO:0000313" key="10">
    <source>
        <dbReference type="Proteomes" id="UP001164506"/>
    </source>
</evidence>
<dbReference type="GeneID" id="95598005"/>
<evidence type="ECO:0000256" key="1">
    <source>
        <dbReference type="ARBA" id="ARBA00001913"/>
    </source>
</evidence>
<evidence type="ECO:0000256" key="2">
    <source>
        <dbReference type="ARBA" id="ARBA00008061"/>
    </source>
</evidence>
<dbReference type="Pfam" id="PF00128">
    <property type="entry name" value="Alpha-amylase"/>
    <property type="match status" value="1"/>
</dbReference>
<proteinExistence type="inferred from homology"/>
<dbReference type="Pfam" id="PF16657">
    <property type="entry name" value="Malt_amylase_C"/>
    <property type="match status" value="1"/>
</dbReference>
<dbReference type="Proteomes" id="UP001164506">
    <property type="component" value="Chromosome"/>
</dbReference>